<sequence>MEKFHNTQVQIEKLYHDKLVPGLNFAIIHQKKVTAGTLGYSQWIPKKRQLTPLMQYDIASLTKVVGTTTVFLRLYQEGRLNFTEPVGDYLEEFKETPVRISHLLTHTSGIKGYIPNRNQLSKQELVESILNLPVTEDFNQKVVYSDTNFILLGLIIEKIYRKSVQKVIMTEVIEPLKMNYTSFNPTKEKAVPTNYIPGEGLLQGVVHDPKARILQERCGSSGLFSPLYDLTKFMKYFTGVVSNPLLSNQTINLLFNSKTAKYLKSRSYGWDLLEDPTQHYSLLYHTGFTGTFMIIDRRKQTGLVVLTNRVHPTSNNQAFLTAREAIIDTFLKENT</sequence>
<dbReference type="InterPro" id="IPR050789">
    <property type="entry name" value="Diverse_Enzym_Activities"/>
</dbReference>
<organism evidence="3 4">
    <name type="scientific">Holzapfeliella floricola DSM 23037 = JCM 16512</name>
    <dbReference type="NCBI Taxonomy" id="1423744"/>
    <lineage>
        <taxon>Bacteria</taxon>
        <taxon>Bacillati</taxon>
        <taxon>Bacillota</taxon>
        <taxon>Bacilli</taxon>
        <taxon>Lactobacillales</taxon>
        <taxon>Lactobacillaceae</taxon>
        <taxon>Holzapfeliella</taxon>
    </lineage>
</organism>
<dbReference type="Pfam" id="PF00144">
    <property type="entry name" value="Beta-lactamase"/>
    <property type="match status" value="1"/>
</dbReference>
<evidence type="ECO:0000259" key="2">
    <source>
        <dbReference type="Pfam" id="PF00144"/>
    </source>
</evidence>
<protein>
    <submittedName>
        <fullName evidence="3">Beta-lactamase</fullName>
    </submittedName>
</protein>
<dbReference type="PANTHER" id="PTHR43283:SF11">
    <property type="entry name" value="BETA-LACTAMASE-RELATED DOMAIN-CONTAINING PROTEIN"/>
    <property type="match status" value="1"/>
</dbReference>
<dbReference type="InterPro" id="IPR012338">
    <property type="entry name" value="Beta-lactam/transpept-like"/>
</dbReference>
<keyword evidence="1" id="KW-0378">Hydrolase</keyword>
<comment type="caution">
    <text evidence="3">The sequence shown here is derived from an EMBL/GenBank/DDBJ whole genome shotgun (WGS) entry which is preliminary data.</text>
</comment>
<dbReference type="AlphaFoldDB" id="A0A0R2DHH0"/>
<keyword evidence="4" id="KW-1185">Reference proteome</keyword>
<dbReference type="PATRIC" id="fig|1423744.4.peg.675"/>
<evidence type="ECO:0000313" key="4">
    <source>
        <dbReference type="Proteomes" id="UP000051378"/>
    </source>
</evidence>
<reference evidence="3 4" key="1">
    <citation type="journal article" date="2015" name="Genome Announc.">
        <title>Expanding the biotechnology potential of lactobacilli through comparative genomics of 213 strains and associated genera.</title>
        <authorList>
            <person name="Sun Z."/>
            <person name="Harris H.M."/>
            <person name="McCann A."/>
            <person name="Guo C."/>
            <person name="Argimon S."/>
            <person name="Zhang W."/>
            <person name="Yang X."/>
            <person name="Jeffery I.B."/>
            <person name="Cooney J.C."/>
            <person name="Kagawa T.F."/>
            <person name="Liu W."/>
            <person name="Song Y."/>
            <person name="Salvetti E."/>
            <person name="Wrobel A."/>
            <person name="Rasinkangas P."/>
            <person name="Parkhill J."/>
            <person name="Rea M.C."/>
            <person name="O'Sullivan O."/>
            <person name="Ritari J."/>
            <person name="Douillard F.P."/>
            <person name="Paul Ross R."/>
            <person name="Yang R."/>
            <person name="Briner A.E."/>
            <person name="Felis G.E."/>
            <person name="de Vos W.M."/>
            <person name="Barrangou R."/>
            <person name="Klaenhammer T.R."/>
            <person name="Caufield P.W."/>
            <person name="Cui Y."/>
            <person name="Zhang H."/>
            <person name="O'Toole P.W."/>
        </authorList>
    </citation>
    <scope>NUCLEOTIDE SEQUENCE [LARGE SCALE GENOMIC DNA]</scope>
    <source>
        <strain evidence="3 4">DSM 23037</strain>
    </source>
</reference>
<dbReference type="Proteomes" id="UP000051378">
    <property type="component" value="Unassembled WGS sequence"/>
</dbReference>
<proteinExistence type="predicted"/>
<dbReference type="OrthoDB" id="9803467at2"/>
<gene>
    <name evidence="3" type="ORF">FC86_GL000657</name>
</gene>
<evidence type="ECO:0000313" key="3">
    <source>
        <dbReference type="EMBL" id="KRN03552.1"/>
    </source>
</evidence>
<feature type="domain" description="Beta-lactamase-related" evidence="2">
    <location>
        <begin position="16"/>
        <end position="316"/>
    </location>
</feature>
<dbReference type="SUPFAM" id="SSF56601">
    <property type="entry name" value="beta-lactamase/transpeptidase-like"/>
    <property type="match status" value="1"/>
</dbReference>
<dbReference type="GO" id="GO:0016787">
    <property type="term" value="F:hydrolase activity"/>
    <property type="evidence" value="ECO:0007669"/>
    <property type="project" value="UniProtKB-KW"/>
</dbReference>
<accession>A0A0R2DHH0</accession>
<dbReference type="PANTHER" id="PTHR43283">
    <property type="entry name" value="BETA-LACTAMASE-RELATED"/>
    <property type="match status" value="1"/>
</dbReference>
<dbReference type="Gene3D" id="3.40.710.10">
    <property type="entry name" value="DD-peptidase/beta-lactamase superfamily"/>
    <property type="match status" value="1"/>
</dbReference>
<dbReference type="RefSeq" id="WP_056974875.1">
    <property type="nucleotide sequence ID" value="NZ_AYZL01000020.1"/>
</dbReference>
<name>A0A0R2DHH0_9LACO</name>
<dbReference type="EMBL" id="AYZL01000020">
    <property type="protein sequence ID" value="KRN03552.1"/>
    <property type="molecule type" value="Genomic_DNA"/>
</dbReference>
<evidence type="ECO:0000256" key="1">
    <source>
        <dbReference type="ARBA" id="ARBA00022801"/>
    </source>
</evidence>
<dbReference type="STRING" id="1423744.FC86_GL000657"/>
<dbReference type="InterPro" id="IPR001466">
    <property type="entry name" value="Beta-lactam-related"/>
</dbReference>